<reference evidence="2" key="1">
    <citation type="submission" date="2017-03" db="EMBL/GenBank/DDBJ databases">
        <title>Phytopthora megakarya and P. palmivora, two closely related causual agents of cacao black pod achieved similar genome size and gene model numbers by different mechanisms.</title>
        <authorList>
            <person name="Ali S."/>
            <person name="Shao J."/>
            <person name="Larry D.J."/>
            <person name="Kronmiller B."/>
            <person name="Shen D."/>
            <person name="Strem M.D."/>
            <person name="Melnick R.L."/>
            <person name="Guiltinan M.J."/>
            <person name="Tyler B.M."/>
            <person name="Meinhardt L.W."/>
            <person name="Bailey B.A."/>
        </authorList>
    </citation>
    <scope>NUCLEOTIDE SEQUENCE [LARGE SCALE GENOMIC DNA]</scope>
    <source>
        <strain evidence="2">zdho120</strain>
    </source>
</reference>
<name>A0A225WK60_9STRA</name>
<accession>A0A225WK60</accession>
<dbReference type="AlphaFoldDB" id="A0A225WK60"/>
<protein>
    <recommendedName>
        <fullName evidence="3">Bzip transcription factor</fullName>
    </recommendedName>
</protein>
<organism evidence="1 2">
    <name type="scientific">Phytophthora megakarya</name>
    <dbReference type="NCBI Taxonomy" id="4795"/>
    <lineage>
        <taxon>Eukaryota</taxon>
        <taxon>Sar</taxon>
        <taxon>Stramenopiles</taxon>
        <taxon>Oomycota</taxon>
        <taxon>Peronosporomycetes</taxon>
        <taxon>Peronosporales</taxon>
        <taxon>Peronosporaceae</taxon>
        <taxon>Phytophthora</taxon>
    </lineage>
</organism>
<gene>
    <name evidence="1" type="ORF">PHMEG_0007845</name>
</gene>
<evidence type="ECO:0000313" key="2">
    <source>
        <dbReference type="Proteomes" id="UP000198211"/>
    </source>
</evidence>
<proteinExistence type="predicted"/>
<evidence type="ECO:0008006" key="3">
    <source>
        <dbReference type="Google" id="ProtNLM"/>
    </source>
</evidence>
<comment type="caution">
    <text evidence="1">The sequence shown here is derived from an EMBL/GenBank/DDBJ whole genome shotgun (WGS) entry which is preliminary data.</text>
</comment>
<dbReference type="Proteomes" id="UP000198211">
    <property type="component" value="Unassembled WGS sequence"/>
</dbReference>
<keyword evidence="2" id="KW-1185">Reference proteome</keyword>
<evidence type="ECO:0000313" key="1">
    <source>
        <dbReference type="EMBL" id="OWZ18121.1"/>
    </source>
</evidence>
<sequence>MLKAVPVVSKAYSSSCDNLVSSTKWTDLWTNPLTKSVITNSNHTGTKPQQASVSSKVDNVEERQKQVLASILQKAPDLLVDISRSYARQREGRRRNQQRYRKKFDINIAALEQDVLWLHQQVRQHELEYQLLVSHPPTFVTPWNVISEYYRLFRDGYKGSKTPNSTSKPSTCKQGDAQMDFLHKVMAPNVSINSGFGVEALIEEWLAVQQIHRDITVCLFRLDYDQDTAIVAAIKSYALITEEMLLFAFPYFSDRSKDPKKTALMTKLVGQQIVISSLVRFEWDRETCQILSMHYSFDMVTPFLKLIGNIEDTARVLDGSLLSITTSS</sequence>
<dbReference type="OrthoDB" id="121427at2759"/>
<dbReference type="EMBL" id="NBNE01000639">
    <property type="protein sequence ID" value="OWZ18121.1"/>
    <property type="molecule type" value="Genomic_DNA"/>
</dbReference>